<comment type="caution">
    <text evidence="1">The sequence shown here is derived from an EMBL/GenBank/DDBJ whole genome shotgun (WGS) entry which is preliminary data.</text>
</comment>
<proteinExistence type="predicted"/>
<keyword evidence="2" id="KW-1185">Reference proteome</keyword>
<name>A0ACC2EC26_DIPCM</name>
<dbReference type="Proteomes" id="UP001162992">
    <property type="component" value="Chromosome 3"/>
</dbReference>
<accession>A0ACC2EC26</accession>
<reference evidence="2" key="1">
    <citation type="journal article" date="2024" name="Proc. Natl. Acad. Sci. U.S.A.">
        <title>Extraordinary preservation of gene collinearity over three hundred million years revealed in homosporous lycophytes.</title>
        <authorList>
            <person name="Li C."/>
            <person name="Wickell D."/>
            <person name="Kuo L.Y."/>
            <person name="Chen X."/>
            <person name="Nie B."/>
            <person name="Liao X."/>
            <person name="Peng D."/>
            <person name="Ji J."/>
            <person name="Jenkins J."/>
            <person name="Williams M."/>
            <person name="Shu S."/>
            <person name="Plott C."/>
            <person name="Barry K."/>
            <person name="Rajasekar S."/>
            <person name="Grimwood J."/>
            <person name="Han X."/>
            <person name="Sun S."/>
            <person name="Hou Z."/>
            <person name="He W."/>
            <person name="Dai G."/>
            <person name="Sun C."/>
            <person name="Schmutz J."/>
            <person name="Leebens-Mack J.H."/>
            <person name="Li F.W."/>
            <person name="Wang L."/>
        </authorList>
    </citation>
    <scope>NUCLEOTIDE SEQUENCE [LARGE SCALE GENOMIC DNA]</scope>
    <source>
        <strain evidence="2">cv. PW_Plant_1</strain>
    </source>
</reference>
<evidence type="ECO:0000313" key="1">
    <source>
        <dbReference type="EMBL" id="KAJ7564069.1"/>
    </source>
</evidence>
<gene>
    <name evidence="1" type="ORF">O6H91_03G135300</name>
</gene>
<evidence type="ECO:0000313" key="2">
    <source>
        <dbReference type="Proteomes" id="UP001162992"/>
    </source>
</evidence>
<protein>
    <submittedName>
        <fullName evidence="1">Uncharacterized protein</fullName>
    </submittedName>
</protein>
<sequence>MILQGREKLSLRGQEDFLRELDVNSEVSQLEHAESETSLSGSVQTAETPPQTEGIWTCHDCGWTFPNSRPSAKHRRNHRKNCGKFKNVDIDNFNGPLPVAGSSDEEEHQKTEHGNGRHHNLQGPKEEQIDSLADRISNSLISIELGNPLENDFQNVKVTQNGVPNRAEDDMSANELHCNLDPQNQCSILESPSPETSQLMTDEAHVERTAAIIPEESVTIQPIDSEKVKFLIQEVQDSSPIALIATESIQCMAPKEENHLGLSAELQHKTIVLSEGSTSLQNFDAQTFPLVNQSSKSSFRENEQTHLNEEIPVKGSSEGSQVDATQNIAPAILWSAYTCTSNEVLAIPACEHANVSDFGKEPSSVHLPVYEKHISSINGGDPVSVSEISAGRLCTGHQSNSTTSVAGRNHESFKELQVVGSKDSSKAQGVEVPDLDIVLSNSLTGRDNSLAVLVANAEKELLLPQENKTTEKAAKMTIQEWNDSHAEIVDEKAMQDGHSQKQLEGFRDHVIVDVAKTAEVKDQHDGFCGESDCTSLDAAQQIEPITVSTGAAGQTYASQYVSIGLIVEPLPHGDEEAEAVEPLITESYSGQNVNVDHHQVSQPLSLVKVCIPSLCTPTSFTGDAPIQEDPTLKNSINHTHFVPITEDGTRGEGSSSFPLSPTMGKEVFGAQLLQLNPADSMSEFSGMESSILGEENTRSTINEADMTYDSMVHLIGLHSLDPIVDPRAFGYESPRVEMSGDILLMNDNLEAVEGARNSFQQGRTPELWEQLLDAELEKKDLSSLQQNISDHLLLLPANLQPESAENLGLPGEPNLHPEQMGSLYMQENLFGAPPLQPTSLESISVDASVEHGIPDKVISSIQPSLQHFQAPSFQTLVSDEYRLVEQQQSGQAQLRERMDNGNSTSSNLFTLDWEVFDSSQDQSNNSADSCVRSQKAKFYPFASSSTLYDALEYRKSGKDDYQGISKTHTPLKLLLAEDSGPKAPTETKDNIPSVKDLVPSPRSNPLIRRVLDKVMSSPASFGGVKPSRDKPKVNSKWSACICWPTMN</sequence>
<organism evidence="1 2">
    <name type="scientific">Diphasiastrum complanatum</name>
    <name type="common">Issler's clubmoss</name>
    <name type="synonym">Lycopodium complanatum</name>
    <dbReference type="NCBI Taxonomy" id="34168"/>
    <lineage>
        <taxon>Eukaryota</taxon>
        <taxon>Viridiplantae</taxon>
        <taxon>Streptophyta</taxon>
        <taxon>Embryophyta</taxon>
        <taxon>Tracheophyta</taxon>
        <taxon>Lycopodiopsida</taxon>
        <taxon>Lycopodiales</taxon>
        <taxon>Lycopodiaceae</taxon>
        <taxon>Lycopodioideae</taxon>
        <taxon>Diphasiastrum</taxon>
    </lineage>
</organism>
<dbReference type="EMBL" id="CM055094">
    <property type="protein sequence ID" value="KAJ7564069.1"/>
    <property type="molecule type" value="Genomic_DNA"/>
</dbReference>